<dbReference type="InterPro" id="IPR014729">
    <property type="entry name" value="Rossmann-like_a/b/a_fold"/>
</dbReference>
<comment type="catalytic activity">
    <reaction evidence="14">
        <text>nicotinate beta-D-ribonucleotide + ATP + H(+) = deamido-NAD(+) + diphosphate</text>
        <dbReference type="Rhea" id="RHEA:22860"/>
        <dbReference type="ChEBI" id="CHEBI:15378"/>
        <dbReference type="ChEBI" id="CHEBI:30616"/>
        <dbReference type="ChEBI" id="CHEBI:33019"/>
        <dbReference type="ChEBI" id="CHEBI:57502"/>
        <dbReference type="ChEBI" id="CHEBI:58437"/>
        <dbReference type="EC" id="2.7.7.18"/>
    </reaction>
</comment>
<dbReference type="GO" id="GO:0005524">
    <property type="term" value="F:ATP binding"/>
    <property type="evidence" value="ECO:0007669"/>
    <property type="project" value="UniProtKB-KW"/>
</dbReference>
<evidence type="ECO:0000256" key="1">
    <source>
        <dbReference type="ARBA" id="ARBA00002324"/>
    </source>
</evidence>
<dbReference type="UniPathway" id="UPA00253">
    <property type="reaction ID" value="UER00332"/>
</dbReference>
<name>A0A0F5VC45_9GAMM</name>
<keyword evidence="5" id="KW-0662">Pyridine nucleotide biosynthesis</keyword>
<evidence type="ECO:0000256" key="14">
    <source>
        <dbReference type="ARBA" id="ARBA00048721"/>
    </source>
</evidence>
<dbReference type="STRING" id="265726.KY46_11895"/>
<dbReference type="Pfam" id="PF01467">
    <property type="entry name" value="CTP_transf_like"/>
    <property type="match status" value="1"/>
</dbReference>
<dbReference type="PANTHER" id="PTHR39321:SF3">
    <property type="entry name" value="PHOSPHOPANTETHEINE ADENYLYLTRANSFERASE"/>
    <property type="match status" value="1"/>
</dbReference>
<evidence type="ECO:0000256" key="5">
    <source>
        <dbReference type="ARBA" id="ARBA00022642"/>
    </source>
</evidence>
<evidence type="ECO:0000256" key="2">
    <source>
        <dbReference type="ARBA" id="ARBA00005019"/>
    </source>
</evidence>
<evidence type="ECO:0000256" key="12">
    <source>
        <dbReference type="ARBA" id="ARBA00033140"/>
    </source>
</evidence>
<dbReference type="CDD" id="cd02165">
    <property type="entry name" value="NMNAT"/>
    <property type="match status" value="1"/>
</dbReference>
<evidence type="ECO:0000256" key="9">
    <source>
        <dbReference type="ARBA" id="ARBA00022840"/>
    </source>
</evidence>
<dbReference type="Gene3D" id="3.40.50.620">
    <property type="entry name" value="HUPs"/>
    <property type="match status" value="1"/>
</dbReference>
<evidence type="ECO:0000313" key="16">
    <source>
        <dbReference type="EMBL" id="KKC99693.1"/>
    </source>
</evidence>
<sequence length="176" mass="19929">MTKKIAVFGSAFNPPSLGHKSVLERLSHFDQVLLVPSYSHAWRKVMLNYDSRCMMVAAFIADLNLPHLSLCRIEEAISQNDKPVTTYDVMCSLQNEHPNAELTFVIGPDNFLNFSKFYRAEDILSHWQLLSCPETVPIRSTDIRDNIVKNRPISHLTTPGVARILKSEHFYVANGG</sequence>
<evidence type="ECO:0000256" key="7">
    <source>
        <dbReference type="ARBA" id="ARBA00022695"/>
    </source>
</evidence>
<evidence type="ECO:0000256" key="6">
    <source>
        <dbReference type="ARBA" id="ARBA00022679"/>
    </source>
</evidence>
<evidence type="ECO:0000259" key="15">
    <source>
        <dbReference type="Pfam" id="PF01467"/>
    </source>
</evidence>
<comment type="caution">
    <text evidence="16">The sequence shown here is derived from an EMBL/GenBank/DDBJ whole genome shotgun (WGS) entry which is preliminary data.</text>
</comment>
<accession>A0A0F5VC45</accession>
<comment type="pathway">
    <text evidence="2">Cofactor biosynthesis; NAD(+) biosynthesis; deamido-NAD(+) from nicotinate D-ribonucleotide: step 1/1.</text>
</comment>
<evidence type="ECO:0000256" key="8">
    <source>
        <dbReference type="ARBA" id="ARBA00022741"/>
    </source>
</evidence>
<keyword evidence="9" id="KW-0067">ATP-binding</keyword>
<keyword evidence="8" id="KW-0547">Nucleotide-binding</keyword>
<dbReference type="RefSeq" id="WP_046220935.1">
    <property type="nucleotide sequence ID" value="NZ_JWYV01000009.1"/>
</dbReference>
<evidence type="ECO:0000256" key="11">
    <source>
        <dbReference type="ARBA" id="ARBA00031253"/>
    </source>
</evidence>
<feature type="domain" description="Cytidyltransferase-like" evidence="15">
    <location>
        <begin position="7"/>
        <end position="145"/>
    </location>
</feature>
<dbReference type="NCBIfam" id="NF006479">
    <property type="entry name" value="PRK08887.1"/>
    <property type="match status" value="1"/>
</dbReference>
<gene>
    <name evidence="16" type="ORF">KY46_11895</name>
</gene>
<keyword evidence="6 16" id="KW-0808">Transferase</keyword>
<protein>
    <recommendedName>
        <fullName evidence="4">nicotinate-nucleotide adenylyltransferase</fullName>
        <ecNumber evidence="4">2.7.7.18</ecNumber>
    </recommendedName>
    <alternativeName>
        <fullName evidence="13">Deamido-NAD(+) diphosphorylase</fullName>
    </alternativeName>
    <alternativeName>
        <fullName evidence="12">Deamido-NAD(+) pyrophosphorylase</fullName>
    </alternativeName>
    <alternativeName>
        <fullName evidence="11">Nicotinate mononucleotide adenylyltransferase</fullName>
    </alternativeName>
</protein>
<dbReference type="EC" id="2.7.7.18" evidence="4"/>
<keyword evidence="7 16" id="KW-0548">Nucleotidyltransferase</keyword>
<dbReference type="GO" id="GO:0004515">
    <property type="term" value="F:nicotinate-nucleotide adenylyltransferase activity"/>
    <property type="evidence" value="ECO:0007669"/>
    <property type="project" value="UniProtKB-EC"/>
</dbReference>
<evidence type="ECO:0000313" key="17">
    <source>
        <dbReference type="Proteomes" id="UP000033633"/>
    </source>
</evidence>
<organism evidence="16 17">
    <name type="scientific">Photobacterium halotolerans</name>
    <dbReference type="NCBI Taxonomy" id="265726"/>
    <lineage>
        <taxon>Bacteria</taxon>
        <taxon>Pseudomonadati</taxon>
        <taxon>Pseudomonadota</taxon>
        <taxon>Gammaproteobacteria</taxon>
        <taxon>Vibrionales</taxon>
        <taxon>Vibrionaceae</taxon>
        <taxon>Photobacterium</taxon>
    </lineage>
</organism>
<reference evidence="16 17" key="1">
    <citation type="submission" date="2014-12" db="EMBL/GenBank/DDBJ databases">
        <title>Mercury Reductase activity and rhizosphere competence traits in the genome of root associated Photobacterium halotolerans MELD1.</title>
        <authorList>
            <person name="Mathew D.C."/>
            <person name="Huang C.-C."/>
        </authorList>
    </citation>
    <scope>NUCLEOTIDE SEQUENCE [LARGE SCALE GENOMIC DNA]</scope>
    <source>
        <strain evidence="16 17">MELD1</strain>
    </source>
</reference>
<comment type="similarity">
    <text evidence="3">Belongs to the NadD family.</text>
</comment>
<dbReference type="PANTHER" id="PTHR39321">
    <property type="entry name" value="NICOTINATE-NUCLEOTIDE ADENYLYLTRANSFERASE-RELATED"/>
    <property type="match status" value="1"/>
</dbReference>
<evidence type="ECO:0000256" key="4">
    <source>
        <dbReference type="ARBA" id="ARBA00012389"/>
    </source>
</evidence>
<dbReference type="SUPFAM" id="SSF52374">
    <property type="entry name" value="Nucleotidylyl transferase"/>
    <property type="match status" value="1"/>
</dbReference>
<evidence type="ECO:0000256" key="3">
    <source>
        <dbReference type="ARBA" id="ARBA00009014"/>
    </source>
</evidence>
<dbReference type="InterPro" id="IPR004821">
    <property type="entry name" value="Cyt_trans-like"/>
</dbReference>
<dbReference type="Proteomes" id="UP000033633">
    <property type="component" value="Unassembled WGS sequence"/>
</dbReference>
<comment type="function">
    <text evidence="1">Catalyzes the reversible adenylation of nicotinate mononucleotide (NaMN) to nicotinic acid adenine dinucleotide (NaAD).</text>
</comment>
<evidence type="ECO:0000256" key="10">
    <source>
        <dbReference type="ARBA" id="ARBA00023027"/>
    </source>
</evidence>
<dbReference type="AlphaFoldDB" id="A0A0F5VC45"/>
<dbReference type="PATRIC" id="fig|265726.11.peg.4551"/>
<dbReference type="GO" id="GO:0009435">
    <property type="term" value="P:NAD+ biosynthetic process"/>
    <property type="evidence" value="ECO:0007669"/>
    <property type="project" value="UniProtKB-UniPathway"/>
</dbReference>
<proteinExistence type="inferred from homology"/>
<evidence type="ECO:0000256" key="13">
    <source>
        <dbReference type="ARBA" id="ARBA00033353"/>
    </source>
</evidence>
<dbReference type="InterPro" id="IPR005248">
    <property type="entry name" value="NadD/NMNAT"/>
</dbReference>
<keyword evidence="10" id="KW-0520">NAD</keyword>
<keyword evidence="17" id="KW-1185">Reference proteome</keyword>
<dbReference type="OrthoDB" id="5295945at2"/>
<dbReference type="EMBL" id="JWYV01000009">
    <property type="protein sequence ID" value="KKC99693.1"/>
    <property type="molecule type" value="Genomic_DNA"/>
</dbReference>